<feature type="domain" description="eIF2D winged helix" evidence="3">
    <location>
        <begin position="67"/>
        <end position="148"/>
    </location>
</feature>
<feature type="region of interest" description="Disordered" evidence="1">
    <location>
        <begin position="35"/>
        <end position="55"/>
    </location>
</feature>
<dbReference type="InterPro" id="IPR036877">
    <property type="entry name" value="SUI1_dom_sf"/>
</dbReference>
<dbReference type="Pfam" id="PF26291">
    <property type="entry name" value="SWIB_eIF2D"/>
    <property type="match status" value="1"/>
</dbReference>
<dbReference type="STRING" id="27835.A0A0N4XI70"/>
<name>A0A0N4XI70_NIPBR</name>
<dbReference type="PANTHER" id="PTHR12217:SF4">
    <property type="entry name" value="EUKARYOTIC TRANSLATION INITIATION FACTOR 2D"/>
    <property type="match status" value="1"/>
</dbReference>
<reference evidence="7" key="1">
    <citation type="submission" date="2017-02" db="UniProtKB">
        <authorList>
            <consortium name="WormBaseParasite"/>
        </authorList>
    </citation>
    <scope>IDENTIFICATION</scope>
</reference>
<dbReference type="AlphaFoldDB" id="A0A0N4XI70"/>
<evidence type="ECO:0000259" key="4">
    <source>
        <dbReference type="Pfam" id="PF26291"/>
    </source>
</evidence>
<dbReference type="Pfam" id="PF25304">
    <property type="entry name" value="WHD_eIF2D"/>
    <property type="match status" value="1"/>
</dbReference>
<dbReference type="OMA" id="GCDAISE"/>
<accession>A0A0N4XI70</accession>
<evidence type="ECO:0000259" key="2">
    <source>
        <dbReference type="Pfam" id="PF01253"/>
    </source>
</evidence>
<dbReference type="WBParaSite" id="NBR_0000222201-mRNA-1">
    <property type="protein sequence ID" value="NBR_0000222201-mRNA-1"/>
    <property type="gene ID" value="NBR_0000222201"/>
</dbReference>
<dbReference type="EMBL" id="UYSL01002384">
    <property type="protein sequence ID" value="VDL65811.1"/>
    <property type="molecule type" value="Genomic_DNA"/>
</dbReference>
<evidence type="ECO:0000259" key="3">
    <source>
        <dbReference type="Pfam" id="PF25304"/>
    </source>
</evidence>
<feature type="domain" description="SUI1" evidence="2">
    <location>
        <begin position="280"/>
        <end position="316"/>
    </location>
</feature>
<dbReference type="InterPro" id="IPR058886">
    <property type="entry name" value="SWIB_eIF2D"/>
</dbReference>
<protein>
    <submittedName>
        <fullName evidence="7">Eukaryotic translation initiation factor 2D (inferred by orthology to a human protein)</fullName>
    </submittedName>
</protein>
<evidence type="ECO:0000313" key="6">
    <source>
        <dbReference type="Proteomes" id="UP000271162"/>
    </source>
</evidence>
<dbReference type="GO" id="GO:0001731">
    <property type="term" value="P:formation of translation preinitiation complex"/>
    <property type="evidence" value="ECO:0007669"/>
    <property type="project" value="InterPro"/>
</dbReference>
<sequence>MAMNILLNTEKEVHNEDEPLALHSVSEILCDIDSNSRTPEESAGQTSPEEAGNGTVNEVVEDDEPMDHLLYRCFLAALKYRLDKVPIDVGQFYSHYLLKCVPENKRLDMKKTKYKKFSVFLEEVNKGEDGLIIQVQKVGKGCDAISEVFKSHPAVRSFVATDEIIKDEEETCAKLGPKIYEYFSITEGVLPLLKTRGRFSKGQLLEGPEIRELITDYVKSEELSQGKLVRLDPILAQVTKIPNETTDWNTLIQKVQSKMTKTYVLRMPDGRELVRKINMPKIVFKVETRSGNKKVTLINNLSVFGIEIKKLCHRIQVTHMVLVGH</sequence>
<feature type="domain" description="eIF2D SWIB" evidence="4">
    <location>
        <begin position="183"/>
        <end position="258"/>
    </location>
</feature>
<reference evidence="5 6" key="2">
    <citation type="submission" date="2018-11" db="EMBL/GenBank/DDBJ databases">
        <authorList>
            <consortium name="Pathogen Informatics"/>
        </authorList>
    </citation>
    <scope>NUCLEOTIDE SEQUENCE [LARGE SCALE GENOMIC DNA]</scope>
</reference>
<dbReference type="PANTHER" id="PTHR12217">
    <property type="entry name" value="EUKARYOTIC TRANSLATION INITIATION FACTOR 2D"/>
    <property type="match status" value="1"/>
</dbReference>
<evidence type="ECO:0000256" key="1">
    <source>
        <dbReference type="SAM" id="MobiDB-lite"/>
    </source>
</evidence>
<dbReference type="GO" id="GO:0003743">
    <property type="term" value="F:translation initiation factor activity"/>
    <property type="evidence" value="ECO:0007669"/>
    <property type="project" value="InterPro"/>
</dbReference>
<dbReference type="InterPro" id="IPR039757">
    <property type="entry name" value="EIF2D"/>
</dbReference>
<proteinExistence type="predicted"/>
<keyword evidence="6" id="KW-1185">Reference proteome</keyword>
<gene>
    <name evidence="5" type="ORF">NBR_LOCUS2222</name>
</gene>
<feature type="compositionally biased region" description="Polar residues" evidence="1">
    <location>
        <begin position="35"/>
        <end position="48"/>
    </location>
</feature>
<dbReference type="Proteomes" id="UP000271162">
    <property type="component" value="Unassembled WGS sequence"/>
</dbReference>
<evidence type="ECO:0000313" key="5">
    <source>
        <dbReference type="EMBL" id="VDL65811.1"/>
    </source>
</evidence>
<dbReference type="Pfam" id="PF01253">
    <property type="entry name" value="SUI1"/>
    <property type="match status" value="1"/>
</dbReference>
<dbReference type="InterPro" id="IPR057429">
    <property type="entry name" value="WH_eIF2D"/>
</dbReference>
<dbReference type="SUPFAM" id="SSF55159">
    <property type="entry name" value="eIF1-like"/>
    <property type="match status" value="1"/>
</dbReference>
<dbReference type="InterPro" id="IPR001950">
    <property type="entry name" value="SUI1"/>
</dbReference>
<organism evidence="7">
    <name type="scientific">Nippostrongylus brasiliensis</name>
    <name type="common">Rat hookworm</name>
    <dbReference type="NCBI Taxonomy" id="27835"/>
    <lineage>
        <taxon>Eukaryota</taxon>
        <taxon>Metazoa</taxon>
        <taxon>Ecdysozoa</taxon>
        <taxon>Nematoda</taxon>
        <taxon>Chromadorea</taxon>
        <taxon>Rhabditida</taxon>
        <taxon>Rhabditina</taxon>
        <taxon>Rhabditomorpha</taxon>
        <taxon>Strongyloidea</taxon>
        <taxon>Heligmosomidae</taxon>
        <taxon>Nippostrongylus</taxon>
    </lineage>
</organism>
<evidence type="ECO:0000313" key="7">
    <source>
        <dbReference type="WBParaSite" id="NBR_0000222201-mRNA-1"/>
    </source>
</evidence>